<keyword evidence="3" id="KW-1185">Reference proteome</keyword>
<name>A0ABX7FQK1_BRECH</name>
<evidence type="ECO:0000313" key="3">
    <source>
        <dbReference type="Proteomes" id="UP000596248"/>
    </source>
</evidence>
<reference evidence="2 3" key="1">
    <citation type="submission" date="2021-01" db="EMBL/GenBank/DDBJ databases">
        <title>Identification of strong promoters based on the transcriptome of Brevibacillus choshinensis.</title>
        <authorList>
            <person name="Yao D."/>
            <person name="Zhang K."/>
            <person name="Wu J."/>
        </authorList>
    </citation>
    <scope>NUCLEOTIDE SEQUENCE [LARGE SCALE GENOMIC DNA]</scope>
    <source>
        <strain evidence="2 3">HPD31-SP3</strain>
    </source>
</reference>
<dbReference type="InterPro" id="IPR045530">
    <property type="entry name" value="DO-GTPase1"/>
</dbReference>
<dbReference type="Proteomes" id="UP000596248">
    <property type="component" value="Chromosome"/>
</dbReference>
<dbReference type="Gene3D" id="3.40.50.300">
    <property type="entry name" value="P-loop containing nucleotide triphosphate hydrolases"/>
    <property type="match status" value="1"/>
</dbReference>
<dbReference type="EMBL" id="CP069127">
    <property type="protein sequence ID" value="QRG67596.1"/>
    <property type="molecule type" value="Genomic_DNA"/>
</dbReference>
<gene>
    <name evidence="2" type="ORF">JNE38_29935</name>
</gene>
<dbReference type="SUPFAM" id="SSF52540">
    <property type="entry name" value="P-loop containing nucleoside triphosphate hydrolases"/>
    <property type="match status" value="1"/>
</dbReference>
<evidence type="ECO:0000313" key="2">
    <source>
        <dbReference type="EMBL" id="QRG67596.1"/>
    </source>
</evidence>
<accession>A0ABX7FQK1</accession>
<dbReference type="InterPro" id="IPR027417">
    <property type="entry name" value="P-loop_NTPase"/>
</dbReference>
<protein>
    <recommendedName>
        <fullName evidence="1">Double-GTPase 1 domain-containing protein</fullName>
    </recommendedName>
</protein>
<dbReference type="RefSeq" id="WP_203354649.1">
    <property type="nucleotide sequence ID" value="NZ_CP069127.1"/>
</dbReference>
<proteinExistence type="predicted"/>
<feature type="domain" description="Double-GTPase 1" evidence="1">
    <location>
        <begin position="133"/>
        <end position="338"/>
    </location>
</feature>
<evidence type="ECO:0000259" key="1">
    <source>
        <dbReference type="Pfam" id="PF19975"/>
    </source>
</evidence>
<sequence>MLTFLKSMFEKKQPPVERLPFYDIVCPYCFAKYSPDQVVFRAAHHREDDEDYALQEDENLNRYRDKFGLDAIEELEAIVDPQSIPEESHLYVENVLVGVTDRYGVVTKRRLCPKCHNELPITAGKAPSNIISIVGASQVGKSVYMTSLIHTLQNTTANRFEAACMPLNAQISRKFRENYEAPLFERGQLLDSTQKEKRQEPFIFQFIFKDSEKAPLILVFFDVAGEGMVDREYLELYAAHVKNSSGILFLVDPLQIRTIRDRVMLRAGDEPGEFTARYDEPREVVITLFENFIGYQEHSKTNIPTAVVLTKSDMLHLIKEDDGEYIKSNSNVFRNFVHEEYLNMTEFENINGEIGRFIEKVDRPFKDALEVYFTNTAYFAVSALGSNPVNQKVSGVVTPIRVDEPFIWLLHQLDYIEGRER</sequence>
<dbReference type="Pfam" id="PF19975">
    <property type="entry name" value="DO-GTPase1"/>
    <property type="match status" value="1"/>
</dbReference>
<organism evidence="2 3">
    <name type="scientific">Brevibacillus choshinensis</name>
    <dbReference type="NCBI Taxonomy" id="54911"/>
    <lineage>
        <taxon>Bacteria</taxon>
        <taxon>Bacillati</taxon>
        <taxon>Bacillota</taxon>
        <taxon>Bacilli</taxon>
        <taxon>Bacillales</taxon>
        <taxon>Paenibacillaceae</taxon>
        <taxon>Brevibacillus</taxon>
    </lineage>
</organism>